<dbReference type="InterPro" id="IPR005162">
    <property type="entry name" value="Retrotrans_gag_dom"/>
</dbReference>
<dbReference type="Gene3D" id="4.10.60.10">
    <property type="entry name" value="Zinc finger, CCHC-type"/>
    <property type="match status" value="1"/>
</dbReference>
<dbReference type="GO" id="GO:0003676">
    <property type="term" value="F:nucleic acid binding"/>
    <property type="evidence" value="ECO:0007669"/>
    <property type="project" value="InterPro"/>
</dbReference>
<protein>
    <recommendedName>
        <fullName evidence="2">CCHC-type domain-containing protein</fullName>
    </recommendedName>
</protein>
<dbReference type="AlphaFoldDB" id="C5LCB9"/>
<dbReference type="GO" id="GO:0008270">
    <property type="term" value="F:zinc ion binding"/>
    <property type="evidence" value="ECO:0007669"/>
    <property type="project" value="UniProtKB-KW"/>
</dbReference>
<dbReference type="SMART" id="SM00343">
    <property type="entry name" value="ZnF_C2HC"/>
    <property type="match status" value="3"/>
</dbReference>
<dbReference type="Pfam" id="PF03732">
    <property type="entry name" value="Retrotrans_gag"/>
    <property type="match status" value="1"/>
</dbReference>
<dbReference type="PROSITE" id="PS50158">
    <property type="entry name" value="ZF_CCHC"/>
    <property type="match status" value="1"/>
</dbReference>
<dbReference type="OrthoDB" id="10058156at2759"/>
<reference evidence="3 4" key="1">
    <citation type="submission" date="2008-07" db="EMBL/GenBank/DDBJ databases">
        <authorList>
            <person name="El-Sayed N."/>
            <person name="Caler E."/>
            <person name="Inman J."/>
            <person name="Amedeo P."/>
            <person name="Hass B."/>
            <person name="Wortman J."/>
        </authorList>
    </citation>
    <scope>NUCLEOTIDE SEQUENCE [LARGE SCALE GENOMIC DNA]</scope>
    <source>
        <strain evidence="4">ATCC 50983 / TXsc</strain>
    </source>
</reference>
<keyword evidence="4" id="KW-1185">Reference proteome</keyword>
<evidence type="ECO:0000313" key="4">
    <source>
        <dbReference type="Proteomes" id="UP000007800"/>
    </source>
</evidence>
<dbReference type="GeneID" id="9042352"/>
<name>C5LCB9_PERM5</name>
<evidence type="ECO:0000313" key="3">
    <source>
        <dbReference type="EMBL" id="EER05602.1"/>
    </source>
</evidence>
<sequence>MMRQKAATAQIYALPDDQGFHMLLDIMYKQYATPEARRAAVRAWQSLKQDDKETVKDYIARFEQQKVLHDLRHDPLDEPTLITKVAEGLTSGAGMAARALCDPLTHLDYKQYIDTLVNFATGFESNTFNTANNPFPNVFPAPSPTTPPDRKIQSSIRVQLMAMPTSSRRRGQCYRCGKDGHMARLCRALRPIDSQVRCRSCGSREHRREKCPKKGSSAPCKRCGATGHTASICLSPNCNPTPATPMAMATTEDEDPHLEVVNEVMEIEPMAYSMSTGVGSIDGSSQGLLLSDIIDNKPWRVRLTIGQRPEGASPNEPSPCCHIDGLLDSGAGANFVSTAVVKFALRRNLIDAHLLRTLNPIKITYGNGQTAICTRAIKLPIRFSFHSSLNDEAPSMVWLHCLMVKDTKPSIIVGRPGMATLGVRATIPSWAYKDPTSCSSHDTVLCHSALSTRSTTFEKGTITDTSRIDYDSPTVGGYR</sequence>
<dbReference type="InParanoid" id="C5LCB9"/>
<dbReference type="RefSeq" id="XP_002773786.1">
    <property type="nucleotide sequence ID" value="XM_002773740.1"/>
</dbReference>
<accession>C5LCB9</accession>
<proteinExistence type="predicted"/>
<gene>
    <name evidence="3" type="ORF">Pmar_PMAR011633</name>
</gene>
<organism evidence="4">
    <name type="scientific">Perkinsus marinus (strain ATCC 50983 / TXsc)</name>
    <dbReference type="NCBI Taxonomy" id="423536"/>
    <lineage>
        <taxon>Eukaryota</taxon>
        <taxon>Sar</taxon>
        <taxon>Alveolata</taxon>
        <taxon>Perkinsozoa</taxon>
        <taxon>Perkinsea</taxon>
        <taxon>Perkinsida</taxon>
        <taxon>Perkinsidae</taxon>
        <taxon>Perkinsus</taxon>
    </lineage>
</organism>
<dbReference type="Pfam" id="PF00098">
    <property type="entry name" value="zf-CCHC"/>
    <property type="match status" value="1"/>
</dbReference>
<keyword evidence="1" id="KW-0863">Zinc-finger</keyword>
<dbReference type="InterPro" id="IPR001878">
    <property type="entry name" value="Znf_CCHC"/>
</dbReference>
<evidence type="ECO:0000259" key="2">
    <source>
        <dbReference type="PROSITE" id="PS50158"/>
    </source>
</evidence>
<dbReference type="EMBL" id="GG680918">
    <property type="protein sequence ID" value="EER05602.1"/>
    <property type="molecule type" value="Genomic_DNA"/>
</dbReference>
<dbReference type="SUPFAM" id="SSF57756">
    <property type="entry name" value="Retrovirus zinc finger-like domains"/>
    <property type="match status" value="1"/>
</dbReference>
<keyword evidence="1" id="KW-0862">Zinc</keyword>
<keyword evidence="1" id="KW-0479">Metal-binding</keyword>
<dbReference type="InterPro" id="IPR036875">
    <property type="entry name" value="Znf_CCHC_sf"/>
</dbReference>
<evidence type="ECO:0000256" key="1">
    <source>
        <dbReference type="PROSITE-ProRule" id="PRU00047"/>
    </source>
</evidence>
<feature type="domain" description="CCHC-type" evidence="2">
    <location>
        <begin position="173"/>
        <end position="187"/>
    </location>
</feature>
<dbReference type="Proteomes" id="UP000007800">
    <property type="component" value="Unassembled WGS sequence"/>
</dbReference>